<evidence type="ECO:0000256" key="1">
    <source>
        <dbReference type="ARBA" id="ARBA00001917"/>
    </source>
</evidence>
<comment type="similarity">
    <text evidence="2">Belongs to the nitronate monooxygenase family. NMO class I subfamily.</text>
</comment>
<protein>
    <recommendedName>
        <fullName evidence="8">Propionate 3-nitronate monooxygenase</fullName>
    </recommendedName>
</protein>
<organism evidence="10 11">
    <name type="scientific">Brevibacterium luteolum</name>
    <dbReference type="NCBI Taxonomy" id="199591"/>
    <lineage>
        <taxon>Bacteria</taxon>
        <taxon>Bacillati</taxon>
        <taxon>Actinomycetota</taxon>
        <taxon>Actinomycetes</taxon>
        <taxon>Micrococcales</taxon>
        <taxon>Brevibacteriaceae</taxon>
        <taxon>Brevibacterium</taxon>
    </lineage>
</organism>
<proteinExistence type="inferred from homology"/>
<evidence type="ECO:0000313" key="10">
    <source>
        <dbReference type="EMBL" id="QIN28519.1"/>
    </source>
</evidence>
<accession>A0A6G8KUP8</accession>
<dbReference type="Pfam" id="PF03060">
    <property type="entry name" value="NMO"/>
    <property type="match status" value="1"/>
</dbReference>
<dbReference type="RefSeq" id="WP_165883016.1">
    <property type="nucleotide sequence ID" value="NZ_CP035810.1"/>
</dbReference>
<reference evidence="10 11" key="1">
    <citation type="submission" date="2019-02" db="EMBL/GenBank/DDBJ databases">
        <title>Complete Genome Sequence and Methylome Analysis of Brevibacterium luteolum NEB1784.</title>
        <authorList>
            <person name="Fomenkov A."/>
            <person name="Roberts R.J."/>
        </authorList>
    </citation>
    <scope>NUCLEOTIDE SEQUENCE [LARGE SCALE GENOMIC DNA]</scope>
    <source>
        <strain evidence="10 11">NEB1784</strain>
    </source>
</reference>
<dbReference type="GO" id="GO:0018580">
    <property type="term" value="F:nitronate monooxygenase activity"/>
    <property type="evidence" value="ECO:0007669"/>
    <property type="project" value="InterPro"/>
</dbReference>
<dbReference type="KEGG" id="blut:EW640_03920"/>
<sequence length="360" mass="37831">MNYTPLLDTPLPIVAAPMAGGPTTPALVTAVAGAGGFGFLAGGYKTRDGLAAQITEVRERTDRFGVNLFVPNESTLDRDAFRRYATEVQPEADAYGLELNPDPVSDDDHWEDKFALLIDHPVPVVSLTFALPDPATIAALQRAGSHVLATVTTPGEALEAQAAGVDGLIVQGPAAGGHSATYDPTRSLGDVSTAALVRDVRSTIPLPVIAAGEVNGPAPVRELLDAGAEAVAVGTLLLRTDEAGTSPTHRAALADPRFTETVITRAFTGRLARALRNDFTDRHDDSAPTAYPAVHHLTRALRQTAGRAGDANRLHLWAGTGYRNAPNGHAADVISWLTDTLNTTDAQPAADSHVTRSQQK</sequence>
<evidence type="ECO:0000313" key="11">
    <source>
        <dbReference type="Proteomes" id="UP000501518"/>
    </source>
</evidence>
<dbReference type="GO" id="GO:0009636">
    <property type="term" value="P:response to toxic substance"/>
    <property type="evidence" value="ECO:0007669"/>
    <property type="project" value="UniProtKB-KW"/>
</dbReference>
<name>A0A6G8KUP8_9MICO</name>
<keyword evidence="6" id="KW-0560">Oxidoreductase</keyword>
<dbReference type="SUPFAM" id="SSF51412">
    <property type="entry name" value="Inosine monophosphate dehydrogenase (IMPDH)"/>
    <property type="match status" value="1"/>
</dbReference>
<evidence type="ECO:0000256" key="7">
    <source>
        <dbReference type="ARBA" id="ARBA00023033"/>
    </source>
</evidence>
<evidence type="ECO:0000256" key="5">
    <source>
        <dbReference type="ARBA" id="ARBA00022643"/>
    </source>
</evidence>
<evidence type="ECO:0000256" key="9">
    <source>
        <dbReference type="ARBA" id="ARBA00049401"/>
    </source>
</evidence>
<dbReference type="Proteomes" id="UP000501518">
    <property type="component" value="Chromosome"/>
</dbReference>
<evidence type="ECO:0000256" key="8">
    <source>
        <dbReference type="ARBA" id="ARBA00031155"/>
    </source>
</evidence>
<dbReference type="InterPro" id="IPR004136">
    <property type="entry name" value="NMO"/>
</dbReference>
<keyword evidence="4" id="KW-0285">Flavoprotein</keyword>
<dbReference type="EMBL" id="CP035810">
    <property type="protein sequence ID" value="QIN28519.1"/>
    <property type="molecule type" value="Genomic_DNA"/>
</dbReference>
<dbReference type="PANTHER" id="PTHR42747:SF3">
    <property type="entry name" value="NITRONATE MONOOXYGENASE-RELATED"/>
    <property type="match status" value="1"/>
</dbReference>
<keyword evidence="7 10" id="KW-0503">Monooxygenase</keyword>
<keyword evidence="5" id="KW-0288">FMN</keyword>
<dbReference type="CDD" id="cd04730">
    <property type="entry name" value="NPD_like"/>
    <property type="match status" value="1"/>
</dbReference>
<dbReference type="InterPro" id="IPR013785">
    <property type="entry name" value="Aldolase_TIM"/>
</dbReference>
<dbReference type="Gene3D" id="3.20.20.70">
    <property type="entry name" value="Aldolase class I"/>
    <property type="match status" value="1"/>
</dbReference>
<evidence type="ECO:0000256" key="3">
    <source>
        <dbReference type="ARBA" id="ARBA00022575"/>
    </source>
</evidence>
<evidence type="ECO:0000256" key="6">
    <source>
        <dbReference type="ARBA" id="ARBA00023002"/>
    </source>
</evidence>
<evidence type="ECO:0000256" key="2">
    <source>
        <dbReference type="ARBA" id="ARBA00009881"/>
    </source>
</evidence>
<gene>
    <name evidence="10" type="ORF">EW640_03920</name>
</gene>
<dbReference type="AlphaFoldDB" id="A0A6G8KUP8"/>
<keyword evidence="3" id="KW-0216">Detoxification</keyword>
<dbReference type="PANTHER" id="PTHR42747">
    <property type="entry name" value="NITRONATE MONOOXYGENASE-RELATED"/>
    <property type="match status" value="1"/>
</dbReference>
<evidence type="ECO:0000256" key="4">
    <source>
        <dbReference type="ARBA" id="ARBA00022630"/>
    </source>
</evidence>
<comment type="catalytic activity">
    <reaction evidence="9">
        <text>3 propionate 3-nitronate + 3 O2 + H2O = 3 3-oxopropanoate + 2 nitrate + nitrite + H2O2 + 3 H(+)</text>
        <dbReference type="Rhea" id="RHEA:57332"/>
        <dbReference type="ChEBI" id="CHEBI:15377"/>
        <dbReference type="ChEBI" id="CHEBI:15378"/>
        <dbReference type="ChEBI" id="CHEBI:15379"/>
        <dbReference type="ChEBI" id="CHEBI:16240"/>
        <dbReference type="ChEBI" id="CHEBI:16301"/>
        <dbReference type="ChEBI" id="CHEBI:17632"/>
        <dbReference type="ChEBI" id="CHEBI:33190"/>
        <dbReference type="ChEBI" id="CHEBI:136067"/>
    </reaction>
</comment>
<comment type="cofactor">
    <cofactor evidence="1">
        <name>FMN</name>
        <dbReference type="ChEBI" id="CHEBI:58210"/>
    </cofactor>
</comment>